<feature type="compositionally biased region" description="Basic and acidic residues" evidence="1">
    <location>
        <begin position="62"/>
        <end position="81"/>
    </location>
</feature>
<evidence type="ECO:0000313" key="2">
    <source>
        <dbReference type="EnsemblMetazoa" id="PPA37168.1"/>
    </source>
</evidence>
<evidence type="ECO:0000256" key="1">
    <source>
        <dbReference type="SAM" id="MobiDB-lite"/>
    </source>
</evidence>
<name>A0A2A6BS66_PRIPA</name>
<reference evidence="3" key="1">
    <citation type="journal article" date="2008" name="Nat. Genet.">
        <title>The Pristionchus pacificus genome provides a unique perspective on nematode lifestyle and parasitism.</title>
        <authorList>
            <person name="Dieterich C."/>
            <person name="Clifton S.W."/>
            <person name="Schuster L.N."/>
            <person name="Chinwalla A."/>
            <person name="Delehaunty K."/>
            <person name="Dinkelacker I."/>
            <person name="Fulton L."/>
            <person name="Fulton R."/>
            <person name="Godfrey J."/>
            <person name="Minx P."/>
            <person name="Mitreva M."/>
            <person name="Roeseler W."/>
            <person name="Tian H."/>
            <person name="Witte H."/>
            <person name="Yang S.P."/>
            <person name="Wilson R.K."/>
            <person name="Sommer R.J."/>
        </authorList>
    </citation>
    <scope>NUCLEOTIDE SEQUENCE [LARGE SCALE GENOMIC DNA]</scope>
    <source>
        <strain evidence="3">PS312</strain>
    </source>
</reference>
<accession>A0A8R1UU83</accession>
<gene>
    <name evidence="2" type="primary">WBGene00275537</name>
</gene>
<accession>A0A2A6BS66</accession>
<dbReference type="EnsemblMetazoa" id="PPA37168.1">
    <property type="protein sequence ID" value="PPA37168.1"/>
    <property type="gene ID" value="WBGene00275537"/>
</dbReference>
<dbReference type="AlphaFoldDB" id="A0A2A6BS66"/>
<organism evidence="2 3">
    <name type="scientific">Pristionchus pacificus</name>
    <name type="common">Parasitic nematode worm</name>
    <dbReference type="NCBI Taxonomy" id="54126"/>
    <lineage>
        <taxon>Eukaryota</taxon>
        <taxon>Metazoa</taxon>
        <taxon>Ecdysozoa</taxon>
        <taxon>Nematoda</taxon>
        <taxon>Chromadorea</taxon>
        <taxon>Rhabditida</taxon>
        <taxon>Rhabditina</taxon>
        <taxon>Diplogasteromorpha</taxon>
        <taxon>Diplogasteroidea</taxon>
        <taxon>Neodiplogasteridae</taxon>
        <taxon>Pristionchus</taxon>
    </lineage>
</organism>
<proteinExistence type="predicted"/>
<feature type="compositionally biased region" description="Basic and acidic residues" evidence="1">
    <location>
        <begin position="91"/>
        <end position="112"/>
    </location>
</feature>
<sequence length="241" mass="27019">MSEKDTLKNNSKKKRRWTIIGWRTLGGIHNDHEETEEENFTNRRHIGRKPREVGTTVLRPLDTLKDAPDATRKADGPRCAERQSMGTIYKSGKEDASTGRIREGDNRKDSKHNQHSRNSRPAQFARRRLASAEGGVDNQEEIQESQAHEESSGAHCKIEEVIVSNEELKKLLVGKVEAEAKERIADDPVCWIRSNLHLAQALWIPGSGTTTSDTISGSASTIPMHEVTQQRRLQAGSTLRP</sequence>
<reference evidence="2" key="2">
    <citation type="submission" date="2022-06" db="UniProtKB">
        <authorList>
            <consortium name="EnsemblMetazoa"/>
        </authorList>
    </citation>
    <scope>IDENTIFICATION</scope>
    <source>
        <strain evidence="2">PS312</strain>
    </source>
</reference>
<feature type="region of interest" description="Disordered" evidence="1">
    <location>
        <begin position="30"/>
        <end position="154"/>
    </location>
</feature>
<protein>
    <submittedName>
        <fullName evidence="2">Uncharacterized protein</fullName>
    </submittedName>
</protein>
<dbReference type="Proteomes" id="UP000005239">
    <property type="component" value="Unassembled WGS sequence"/>
</dbReference>
<keyword evidence="3" id="KW-1185">Reference proteome</keyword>
<evidence type="ECO:0000313" key="3">
    <source>
        <dbReference type="Proteomes" id="UP000005239"/>
    </source>
</evidence>